<reference evidence="2" key="1">
    <citation type="journal article" date="2019" name="Int. J. Syst. Evol. Microbiol.">
        <title>The Global Catalogue of Microorganisms (GCM) 10K type strain sequencing project: providing services to taxonomists for standard genome sequencing and annotation.</title>
        <authorList>
            <consortium name="The Broad Institute Genomics Platform"/>
            <consortium name="The Broad Institute Genome Sequencing Center for Infectious Disease"/>
            <person name="Wu L."/>
            <person name="Ma J."/>
        </authorList>
    </citation>
    <scope>NUCLEOTIDE SEQUENCE [LARGE SCALE GENOMIC DNA]</scope>
    <source>
        <strain evidence="2">JCM 16034</strain>
    </source>
</reference>
<organism evidence="1 2">
    <name type="scientific">Sinomonas flava</name>
    <dbReference type="NCBI Taxonomy" id="496857"/>
    <lineage>
        <taxon>Bacteria</taxon>
        <taxon>Bacillati</taxon>
        <taxon>Actinomycetota</taxon>
        <taxon>Actinomycetes</taxon>
        <taxon>Micrococcales</taxon>
        <taxon>Micrococcaceae</taxon>
        <taxon>Sinomonas</taxon>
    </lineage>
</organism>
<protein>
    <submittedName>
        <fullName evidence="1">Uncharacterized protein</fullName>
    </submittedName>
</protein>
<keyword evidence="2" id="KW-1185">Reference proteome</keyword>
<gene>
    <name evidence="1" type="ORF">GCM10009849_23490</name>
</gene>
<proteinExistence type="predicted"/>
<accession>A0ABP5NQT5</accession>
<comment type="caution">
    <text evidence="1">The sequence shown here is derived from an EMBL/GenBank/DDBJ whole genome shotgun (WGS) entry which is preliminary data.</text>
</comment>
<dbReference type="Proteomes" id="UP001500432">
    <property type="component" value="Unassembled WGS sequence"/>
</dbReference>
<name>A0ABP5NQT5_9MICC</name>
<dbReference type="EMBL" id="BAAAQW010000006">
    <property type="protein sequence ID" value="GAA2200946.1"/>
    <property type="molecule type" value="Genomic_DNA"/>
</dbReference>
<dbReference type="RefSeq" id="WP_344299910.1">
    <property type="nucleotide sequence ID" value="NZ_BAAAQW010000006.1"/>
</dbReference>
<evidence type="ECO:0000313" key="1">
    <source>
        <dbReference type="EMBL" id="GAA2200946.1"/>
    </source>
</evidence>
<evidence type="ECO:0000313" key="2">
    <source>
        <dbReference type="Proteomes" id="UP001500432"/>
    </source>
</evidence>
<sequence length="283" mass="29514">MSSETVGVGHAAEPSALAGLDLSGTVTNLSRVRAKNRARLANSDLTRAFLEAGLALTDHAFTGSREAEGARQILSYVSRPRIVARAQADCPDLAPTEAKFRDRWAGQQDFLDDFVSYALVSRGVTLESAIDRWAEDLAAADGDVAGVVRRIADESVELFLDLPSYRLQLLTVTSAAADTVLAGAAAGLYAALGEAWHGLLERFLGPRGLRLRPGLTAEQVAALIQAVGEGAGLRLLAGIGYRAHDGEGPGALLASALLGLLLGAIDDGGGLSLDDAVDARFGR</sequence>